<dbReference type="GO" id="GO:0008270">
    <property type="term" value="F:zinc ion binding"/>
    <property type="evidence" value="ECO:0007669"/>
    <property type="project" value="UniProtKB-KW"/>
</dbReference>
<dbReference type="InterPro" id="IPR036875">
    <property type="entry name" value="Znf_CCHC_sf"/>
</dbReference>
<dbReference type="SMART" id="SM00343">
    <property type="entry name" value="ZnF_C2HC"/>
    <property type="match status" value="2"/>
</dbReference>
<feature type="region of interest" description="Disordered" evidence="2">
    <location>
        <begin position="262"/>
        <end position="293"/>
    </location>
</feature>
<keyword evidence="1" id="KW-0863">Zinc-finger</keyword>
<evidence type="ECO:0000256" key="1">
    <source>
        <dbReference type="PROSITE-ProRule" id="PRU00047"/>
    </source>
</evidence>
<dbReference type="GeneID" id="83214514"/>
<dbReference type="RefSeq" id="XP_058342202.1">
    <property type="nucleotide sequence ID" value="XM_058487125.1"/>
</dbReference>
<feature type="domain" description="CCHC-type" evidence="3">
    <location>
        <begin position="250"/>
        <end position="265"/>
    </location>
</feature>
<keyword evidence="5" id="KW-1185">Reference proteome</keyword>
<keyword evidence="1" id="KW-0479">Metal-binding</keyword>
<name>A0AAD7XUB3_9FUNG</name>
<dbReference type="GO" id="GO:0003676">
    <property type="term" value="F:nucleic acid binding"/>
    <property type="evidence" value="ECO:0007669"/>
    <property type="project" value="InterPro"/>
</dbReference>
<dbReference type="PROSITE" id="PS50158">
    <property type="entry name" value="ZF_CCHC"/>
    <property type="match status" value="1"/>
</dbReference>
<dbReference type="InterPro" id="IPR001878">
    <property type="entry name" value="Znf_CCHC"/>
</dbReference>
<evidence type="ECO:0000313" key="5">
    <source>
        <dbReference type="Proteomes" id="UP001234581"/>
    </source>
</evidence>
<comment type="caution">
    <text evidence="4">The sequence shown here is derived from an EMBL/GenBank/DDBJ whole genome shotgun (WGS) entry which is preliminary data.</text>
</comment>
<protein>
    <recommendedName>
        <fullName evidence="3">CCHC-type domain-containing protein</fullName>
    </recommendedName>
</protein>
<dbReference type="Gene3D" id="4.10.60.10">
    <property type="entry name" value="Zinc finger, CCHC-type"/>
    <property type="match status" value="1"/>
</dbReference>
<organism evidence="4 5">
    <name type="scientific">Lichtheimia ornata</name>
    <dbReference type="NCBI Taxonomy" id="688661"/>
    <lineage>
        <taxon>Eukaryota</taxon>
        <taxon>Fungi</taxon>
        <taxon>Fungi incertae sedis</taxon>
        <taxon>Mucoromycota</taxon>
        <taxon>Mucoromycotina</taxon>
        <taxon>Mucoromycetes</taxon>
        <taxon>Mucorales</taxon>
        <taxon>Lichtheimiaceae</taxon>
        <taxon>Lichtheimia</taxon>
    </lineage>
</organism>
<sequence length="403" mass="44885">MSSPNATVLPDKETGTQPTSYARAARVRRPTAIRESLTSNALDKTTHSNVWKVGGSPASFPSLFFDFTSRNENRTTLLRHITESYPDNCGARLHSDHSRRIVELFIDDSSLYEKACKHGLQFSDGSRIIPTRPLAEDSRIINIRLSKLPFTSREKLAHGIQQALLPFGKIQDYGILRDHDSHLFMGHGYATLDVSASIDFLPLTHTIAWPNSADFFYATWAEMPLHCLHCHRSGHSISSCPSHPSRNRLCWSCGQPGHRAAKCSNHRTLTPTSNNKSPLPPSPPSPTLSSAYSHNSDVSMLSDDLSNREAHNDQIIVDFIPPQPNTDPNAKPITASQRRLLNQLFPISDEARAITESLTSVSYNKLYAALLQNGKSSATRSLLHRGVPLLRVTMIRFDPFFLN</sequence>
<evidence type="ECO:0000256" key="2">
    <source>
        <dbReference type="SAM" id="MobiDB-lite"/>
    </source>
</evidence>
<feature type="region of interest" description="Disordered" evidence="2">
    <location>
        <begin position="1"/>
        <end position="27"/>
    </location>
</feature>
<reference evidence="4 5" key="1">
    <citation type="submission" date="2023-03" db="EMBL/GenBank/DDBJ databases">
        <title>Genome sequence of Lichtheimia ornata CBS 291.66.</title>
        <authorList>
            <person name="Mohabir J.T."/>
            <person name="Shea T.P."/>
            <person name="Kurbessoian T."/>
            <person name="Berby B."/>
            <person name="Fontaine J."/>
            <person name="Livny J."/>
            <person name="Gnirke A."/>
            <person name="Stajich J.E."/>
            <person name="Cuomo C.A."/>
        </authorList>
    </citation>
    <scope>NUCLEOTIDE SEQUENCE [LARGE SCALE GENOMIC DNA]</scope>
    <source>
        <strain evidence="4">CBS 291.66</strain>
    </source>
</reference>
<dbReference type="SUPFAM" id="SSF57756">
    <property type="entry name" value="Retrovirus zinc finger-like domains"/>
    <property type="match status" value="1"/>
</dbReference>
<evidence type="ECO:0000313" key="4">
    <source>
        <dbReference type="EMBL" id="KAJ8657289.1"/>
    </source>
</evidence>
<dbReference type="Proteomes" id="UP001234581">
    <property type="component" value="Unassembled WGS sequence"/>
</dbReference>
<proteinExistence type="predicted"/>
<accession>A0AAD7XUB3</accession>
<gene>
    <name evidence="4" type="ORF">O0I10_007105</name>
</gene>
<dbReference type="AlphaFoldDB" id="A0AAD7XUB3"/>
<dbReference type="Pfam" id="PF00098">
    <property type="entry name" value="zf-CCHC"/>
    <property type="match status" value="1"/>
</dbReference>
<evidence type="ECO:0000259" key="3">
    <source>
        <dbReference type="PROSITE" id="PS50158"/>
    </source>
</evidence>
<dbReference type="EMBL" id="JARTCD010000033">
    <property type="protein sequence ID" value="KAJ8657289.1"/>
    <property type="molecule type" value="Genomic_DNA"/>
</dbReference>
<keyword evidence="1" id="KW-0862">Zinc</keyword>